<reference evidence="2 3" key="1">
    <citation type="submission" date="2017-07" db="EMBL/GenBank/DDBJ databases">
        <authorList>
            <person name="Talla V."/>
            <person name="Backstrom N."/>
        </authorList>
    </citation>
    <scope>NUCLEOTIDE SEQUENCE [LARGE SCALE GENOMIC DNA]</scope>
</reference>
<dbReference type="EMBL" id="FZQP02005900">
    <property type="protein sequence ID" value="VVD02242.1"/>
    <property type="molecule type" value="Genomic_DNA"/>
</dbReference>
<keyword evidence="3" id="KW-1185">Reference proteome</keyword>
<organism evidence="2 3">
    <name type="scientific">Leptidea sinapis</name>
    <dbReference type="NCBI Taxonomy" id="189913"/>
    <lineage>
        <taxon>Eukaryota</taxon>
        <taxon>Metazoa</taxon>
        <taxon>Ecdysozoa</taxon>
        <taxon>Arthropoda</taxon>
        <taxon>Hexapoda</taxon>
        <taxon>Insecta</taxon>
        <taxon>Pterygota</taxon>
        <taxon>Neoptera</taxon>
        <taxon>Endopterygota</taxon>
        <taxon>Lepidoptera</taxon>
        <taxon>Glossata</taxon>
        <taxon>Ditrysia</taxon>
        <taxon>Papilionoidea</taxon>
        <taxon>Pieridae</taxon>
        <taxon>Dismorphiinae</taxon>
        <taxon>Leptidea</taxon>
    </lineage>
</organism>
<feature type="compositionally biased region" description="Basic and acidic residues" evidence="1">
    <location>
        <begin position="1192"/>
        <end position="1208"/>
    </location>
</feature>
<feature type="compositionally biased region" description="Pro residues" evidence="1">
    <location>
        <begin position="1011"/>
        <end position="1023"/>
    </location>
</feature>
<feature type="compositionally biased region" description="Low complexity" evidence="1">
    <location>
        <begin position="1036"/>
        <end position="1061"/>
    </location>
</feature>
<feature type="compositionally biased region" description="Polar residues" evidence="1">
    <location>
        <begin position="955"/>
        <end position="967"/>
    </location>
</feature>
<evidence type="ECO:0000313" key="3">
    <source>
        <dbReference type="Proteomes" id="UP000324832"/>
    </source>
</evidence>
<feature type="region of interest" description="Disordered" evidence="1">
    <location>
        <begin position="299"/>
        <end position="319"/>
    </location>
</feature>
<sequence>MDADDNDVEMRLHEPAPPTPLAHTVEDNHVDGNLVDNVGESGDDSEDEWNYFKGEGDREQNPSEEVDEPLRSETPCQDNSAWETSSVDMNSSPLNPDAPVFVPGSVGSDVLLAESPRKPLPMDDIDVPDDVDQFETEAVVRPAELQDLDNCDQLNGHHNISIEGVTEHLNGNDKCQMDSLGFGFNVGIESDKIKDTAILQDFERIQKDTTDFCNIQVFQTMTETNPFGIDGNDDFLERLKNKERDPMSMSFYQEKDDDTCDRFNKNNTNVDLNAVQTLPDNIDDDDLQENNVYDNIIDNKENMDPDQSDISNHQEPNNDIRYDGVANIITNDCAAEDNMIDNITQCNNMQNYTNIEFECNNQHTDILPTDTPESHKLLFEQIPEIPDGKSSELGFANDELDPLENEKEQRNITPQFEVEDNLKQEFDLETKQEIADENKNEVESTFIEHSDSVLDSELITESDIPKSSELPSVHSVDTVEYNDDLPETNDNKTVVDVHQAQLNSHETNLEENEQSDDLDVPKITLESDDFVAHELPKSPEPHNVSTNSPIPNEFQQEFAINTELRGDSPVIHSSEDLELAKSPSARSPEPNAYDLNTTSEQSPLHNFNDLEEQTDITPAEVPLPSESPAPVESHDIPIQAELSLPVEEPIVTDTNPVEESSMKNTTSLVEDLRPESPSPSVSPLPAQIESTSPTEDIKLEESQINLLPDVQTQSQLLVDADQVQKSMEGLHNAPLVGADQLIDEVQKPIEDLHNAPSVCADKYIDQVQKSMEDLHNAPSNDIEYAGEHIRLSPLPAVELRNESPQPIVEQTVSPVPDSCQFNEFVERQEPTTVDTTISKLASPLPEPSEVLPYTENTFEAPIEEAKEVREDSAPAPDVLPEHARSELVTDIDIGIPESRAQEICVAVTSELQQEEDKLAATPPPTPAVQPAVSDTLIAAPVAAAAAVGAATLAVKSSSAKKTPTTPISRTSKPTPKSDSKLTTSTSKRTTTTPRLTAKSPTKTPVSATKPAPKPITKPAPKPALPAKAAPKPPVAKEPAVSKAAPAKLVAAPRPATKPAPRLTVAAKPAPSATAPRPKTALSTKPSTTATSKLSTAATSKLTTTTTTKLTTTTTKTTKVPAPAAPKPATRPVASKPTTLTSKPKEVKAKAPEKPLQNGDVKSAAKPAPRPITRPTSAAVPPKTSTTRPAPRAHLDKPTKEIVNKRLTADSKTAPSRTAPAKTSPINKNGVKSVAKRNAPVKKEVITNGVNGSGDDVIKPPPTPPPSDNALLPDVIA</sequence>
<feature type="compositionally biased region" description="Polar residues" evidence="1">
    <location>
        <begin position="74"/>
        <end position="94"/>
    </location>
</feature>
<feature type="region of interest" description="Disordered" evidence="1">
    <location>
        <begin position="953"/>
        <end position="1276"/>
    </location>
</feature>
<feature type="compositionally biased region" description="Polar residues" evidence="1">
    <location>
        <begin position="594"/>
        <end position="605"/>
    </location>
</feature>
<name>A0A5E4QVM4_9NEOP</name>
<feature type="region of interest" description="Disordered" evidence="1">
    <location>
        <begin position="574"/>
        <end position="690"/>
    </location>
</feature>
<accession>A0A5E4QVM4</accession>
<evidence type="ECO:0000256" key="1">
    <source>
        <dbReference type="SAM" id="MobiDB-lite"/>
    </source>
</evidence>
<evidence type="ECO:0000313" key="2">
    <source>
        <dbReference type="EMBL" id="VVD02242.1"/>
    </source>
</evidence>
<feature type="region of interest" description="Disordered" evidence="1">
    <location>
        <begin position="1"/>
        <end position="101"/>
    </location>
</feature>
<feature type="compositionally biased region" description="Polar residues" evidence="1">
    <location>
        <begin position="652"/>
        <end position="668"/>
    </location>
</feature>
<feature type="compositionally biased region" description="Low complexity" evidence="1">
    <location>
        <begin position="968"/>
        <end position="1010"/>
    </location>
</feature>
<feature type="compositionally biased region" description="Low complexity" evidence="1">
    <location>
        <begin position="1077"/>
        <end position="1129"/>
    </location>
</feature>
<feature type="compositionally biased region" description="Basic and acidic residues" evidence="1">
    <location>
        <begin position="1142"/>
        <end position="1152"/>
    </location>
</feature>
<dbReference type="Proteomes" id="UP000324832">
    <property type="component" value="Unassembled WGS sequence"/>
</dbReference>
<evidence type="ECO:0008006" key="4">
    <source>
        <dbReference type="Google" id="ProtNLM"/>
    </source>
</evidence>
<proteinExistence type="predicted"/>
<protein>
    <recommendedName>
        <fullName evidence="4">Ataxin-2 C-terminal domain-containing protein</fullName>
    </recommendedName>
</protein>
<dbReference type="AlphaFoldDB" id="A0A5E4QVM4"/>
<gene>
    <name evidence="2" type="ORF">LSINAPIS_LOCUS12505</name>
</gene>